<name>A0ABM7YJY7_9BURK</name>
<evidence type="ECO:0000256" key="1">
    <source>
        <dbReference type="SAM" id="Phobius"/>
    </source>
</evidence>
<feature type="transmembrane region" description="Helical" evidence="1">
    <location>
        <begin position="483"/>
        <end position="506"/>
    </location>
</feature>
<evidence type="ECO:0000313" key="2">
    <source>
        <dbReference type="EMBL" id="BDI04730.1"/>
    </source>
</evidence>
<sequence length="1058" mass="113363">MAGLITCSTVLLLARKRLERVETLLRGKVLSGGAVNEIDRQVLFLARQALRSLNRDPIPANRFDADTFAPWLATGISQYAVMGSVGPEITRFAARFAPGQDWLVQTLRSGNPDPQRPQVLARSTDFLLKLCERIVAAAAQIDNADDRSTRLEQMRAFALGWACHIATEVASAPYRDAVAAELGDTAAAPPRQRLSVQAVRGALEEAVARQVYRRTNPRGGDWNGWLPADDQVPQALFEALAAAAADVYGQGARVSGSKAFDTQLAAHDPPALSRRLIEDGYGEYRLLTERGYSWRYVDWLKATLVMFLPASLMYPFAAFLPQGRHQRRDADFFTGKPPDQQRDDERAVFEVLTFPLAANAAVPFGLTLWLMLGSRLGVGKETIFGIVSASVSLAAAVAFFATLGLDDNPAWVRWLFMFAIPLGLEVALIAYVLGRGGRDARHLQLALGALTHVGLALLFVILFVAVLHFGIEGVVDDGAGSGAFWGSAAGWFVLVGVLWLVTAALLNRIDSSLPGVTRDDFAGGRRHYLRLFDDTTLGAGPLPGTQATPAQLHQRLFPPGRVPLLKLWWEDGAHPLFVRSDRHSLVFAFSADGSSKPQRVSAPLAPMTATDYGQLLKKAVQDFDGNFSGKLRVERVVADEPLDPTLPTGAVFADHGDDQATVQAYLPAAQSFRAVPGPDQEPYVLHLAPHEATTLRMGQAGSVLASTGLAPLAGPGALNAVVAPGSANLVGDANTRFLDTFVPGDVIETVGLAPNDQARVVVAVQDDQHLSVSLAFNPFPAATGYRRLARDRETDLAGTGTVATDTTVFRQLVGTGTQFERLFMAGDRIEATPPFGGAPESRTVAAVLSPTLLLLDLPFSANVPGTPIVAPVVGAAFARPGRLRAEGFNFAPTDPTPPSGLTDTLGRAADLATLLCLGTASHALLANERAAVAAGPADQQHAAVNKAYQVMRNWNLDHRRGNEWRMLVAGQAVSEKHGLADRADGLQPLMPAAWRTPAAAGEGTANDLGWVPLLQAWLEMAGDPRSDTVADRTSRPDRPSNLHLSRGLAFLLDLPTPV</sequence>
<keyword evidence="3" id="KW-1185">Reference proteome</keyword>
<protein>
    <submittedName>
        <fullName evidence="2">Uncharacterized protein</fullName>
    </submittedName>
</protein>
<proteinExistence type="predicted"/>
<gene>
    <name evidence="2" type="ORF">CATMQ487_17000</name>
</gene>
<feature type="transmembrane region" description="Helical" evidence="1">
    <location>
        <begin position="411"/>
        <end position="433"/>
    </location>
</feature>
<evidence type="ECO:0000313" key="3">
    <source>
        <dbReference type="Proteomes" id="UP001057498"/>
    </source>
</evidence>
<dbReference type="Proteomes" id="UP001057498">
    <property type="component" value="Chromosome"/>
</dbReference>
<feature type="transmembrane region" description="Helical" evidence="1">
    <location>
        <begin position="299"/>
        <end position="320"/>
    </location>
</feature>
<organism evidence="2 3">
    <name type="scientific">Sphaerotilus microaerophilus</name>
    <dbReference type="NCBI Taxonomy" id="2914710"/>
    <lineage>
        <taxon>Bacteria</taxon>
        <taxon>Pseudomonadati</taxon>
        <taxon>Pseudomonadota</taxon>
        <taxon>Betaproteobacteria</taxon>
        <taxon>Burkholderiales</taxon>
        <taxon>Sphaerotilaceae</taxon>
        <taxon>Sphaerotilus</taxon>
    </lineage>
</organism>
<feature type="transmembrane region" description="Helical" evidence="1">
    <location>
        <begin position="352"/>
        <end position="372"/>
    </location>
</feature>
<feature type="transmembrane region" description="Helical" evidence="1">
    <location>
        <begin position="445"/>
        <end position="471"/>
    </location>
</feature>
<feature type="transmembrane region" description="Helical" evidence="1">
    <location>
        <begin position="384"/>
        <end position="405"/>
    </location>
</feature>
<dbReference type="RefSeq" id="WP_251972833.1">
    <property type="nucleotide sequence ID" value="NZ_AP025730.1"/>
</dbReference>
<accession>A0ABM7YJY7</accession>
<keyword evidence="1" id="KW-0472">Membrane</keyword>
<keyword evidence="1" id="KW-1133">Transmembrane helix</keyword>
<keyword evidence="1" id="KW-0812">Transmembrane</keyword>
<dbReference type="EMBL" id="AP025730">
    <property type="protein sequence ID" value="BDI04730.1"/>
    <property type="molecule type" value="Genomic_DNA"/>
</dbReference>
<reference evidence="2" key="1">
    <citation type="submission" date="2022-04" db="EMBL/GenBank/DDBJ databases">
        <title>Whole genome sequence of Sphaerotilus sp. FB-5.</title>
        <authorList>
            <person name="Takeda M."/>
            <person name="Narihara S."/>
            <person name="Akimoto M."/>
            <person name="Akimoto R."/>
            <person name="Nishiyashiki S."/>
            <person name="Murakami T."/>
        </authorList>
    </citation>
    <scope>NUCLEOTIDE SEQUENCE</scope>
    <source>
        <strain evidence="2">FB-5</strain>
    </source>
</reference>